<protein>
    <submittedName>
        <fullName evidence="6">Zinc transport system substrate-binding protein</fullName>
    </submittedName>
</protein>
<feature type="signal peptide" evidence="5">
    <location>
        <begin position="1"/>
        <end position="26"/>
    </location>
</feature>
<keyword evidence="7" id="KW-1185">Reference proteome</keyword>
<feature type="chain" id="PRO_5012775185" evidence="5">
    <location>
        <begin position="27"/>
        <end position="307"/>
    </location>
</feature>
<dbReference type="EMBL" id="FUWO01000003">
    <property type="protein sequence ID" value="SJZ37100.1"/>
    <property type="molecule type" value="Genomic_DNA"/>
</dbReference>
<keyword evidence="2 4" id="KW-0813">Transport</keyword>
<dbReference type="InterPro" id="IPR006128">
    <property type="entry name" value="Lipoprotein_PsaA-like"/>
</dbReference>
<sequence>MKRMNVFLGSILLLLSTMLPTTMVQATENKLNIVTSFYPIYAITSEVVGDLHEVRMINSGTGIHGFEPSASDVAAIYDADIFIYHSKSLESWTKNLEVNKGNHPVQMIQASEGLDFKTVEGLIDDGHDHGEESDLHGNTYDLHSWLDPIEVGNEAKLIAQSLAKIDPENADIYTQNAEKIAKDGEALVEQYQAKFNELDNKTFLTQHTAFYYLAERFGLKQLGVTGISAEKEPSAKQLNEVMTFVKDYNIKIIFVEPNVSDKIAQIISTNTGVAIAVLNPLESDPKNDLSFLENYEQQLKTLVENLQ</sequence>
<dbReference type="PRINTS" id="PR00690">
    <property type="entry name" value="ADHESNFAMILY"/>
</dbReference>
<dbReference type="PRINTS" id="PR00691">
    <property type="entry name" value="ADHESINB"/>
</dbReference>
<dbReference type="InterPro" id="IPR006129">
    <property type="entry name" value="AdhesinB"/>
</dbReference>
<evidence type="ECO:0000256" key="1">
    <source>
        <dbReference type="ARBA" id="ARBA00011028"/>
    </source>
</evidence>
<dbReference type="RefSeq" id="WP_078755384.1">
    <property type="nucleotide sequence ID" value="NZ_FUWO01000003.1"/>
</dbReference>
<dbReference type="GO" id="GO:0030001">
    <property type="term" value="P:metal ion transport"/>
    <property type="evidence" value="ECO:0007669"/>
    <property type="project" value="InterPro"/>
</dbReference>
<gene>
    <name evidence="6" type="ORF">SAMN02746011_00559</name>
</gene>
<evidence type="ECO:0000313" key="7">
    <source>
        <dbReference type="Proteomes" id="UP000189941"/>
    </source>
</evidence>
<dbReference type="PANTHER" id="PTHR42953">
    <property type="entry name" value="HIGH-AFFINITY ZINC UPTAKE SYSTEM PROTEIN ZNUA-RELATED"/>
    <property type="match status" value="1"/>
</dbReference>
<dbReference type="PANTHER" id="PTHR42953:SF3">
    <property type="entry name" value="HIGH-AFFINITY ZINC UPTAKE SYSTEM PROTEIN ZNUA"/>
    <property type="match status" value="1"/>
</dbReference>
<evidence type="ECO:0000256" key="2">
    <source>
        <dbReference type="ARBA" id="ARBA00022448"/>
    </source>
</evidence>
<organism evidence="6 7">
    <name type="scientific">Globicatella sulfidifaciens DSM 15739</name>
    <dbReference type="NCBI Taxonomy" id="1121925"/>
    <lineage>
        <taxon>Bacteria</taxon>
        <taxon>Bacillati</taxon>
        <taxon>Bacillota</taxon>
        <taxon>Bacilli</taxon>
        <taxon>Lactobacillales</taxon>
        <taxon>Aerococcaceae</taxon>
        <taxon>Globicatella</taxon>
    </lineage>
</organism>
<dbReference type="GO" id="GO:0046872">
    <property type="term" value="F:metal ion binding"/>
    <property type="evidence" value="ECO:0007669"/>
    <property type="project" value="InterPro"/>
</dbReference>
<dbReference type="InterPro" id="IPR050492">
    <property type="entry name" value="Bact_metal-bind_prot9"/>
</dbReference>
<comment type="similarity">
    <text evidence="1 4">Belongs to the bacterial solute-binding protein 9 family.</text>
</comment>
<dbReference type="Pfam" id="PF01297">
    <property type="entry name" value="ZnuA"/>
    <property type="match status" value="1"/>
</dbReference>
<keyword evidence="3 5" id="KW-0732">Signal</keyword>
<dbReference type="GO" id="GO:0007155">
    <property type="term" value="P:cell adhesion"/>
    <property type="evidence" value="ECO:0007669"/>
    <property type="project" value="InterPro"/>
</dbReference>
<name>A0A1T4K3T1_9LACT</name>
<evidence type="ECO:0000256" key="3">
    <source>
        <dbReference type="ARBA" id="ARBA00022729"/>
    </source>
</evidence>
<proteinExistence type="inferred from homology"/>
<dbReference type="STRING" id="1121925.SAMN02746011_00559"/>
<accession>A0A1T4K3T1</accession>
<evidence type="ECO:0000256" key="4">
    <source>
        <dbReference type="RuleBase" id="RU003512"/>
    </source>
</evidence>
<dbReference type="Gene3D" id="3.40.50.1980">
    <property type="entry name" value="Nitrogenase molybdenum iron protein domain"/>
    <property type="match status" value="2"/>
</dbReference>
<dbReference type="SUPFAM" id="SSF53807">
    <property type="entry name" value="Helical backbone' metal receptor"/>
    <property type="match status" value="1"/>
</dbReference>
<dbReference type="AlphaFoldDB" id="A0A1T4K3T1"/>
<evidence type="ECO:0000256" key="5">
    <source>
        <dbReference type="SAM" id="SignalP"/>
    </source>
</evidence>
<dbReference type="OrthoDB" id="9810636at2"/>
<evidence type="ECO:0000313" key="6">
    <source>
        <dbReference type="EMBL" id="SJZ37100.1"/>
    </source>
</evidence>
<dbReference type="InterPro" id="IPR006127">
    <property type="entry name" value="ZnuA-like"/>
</dbReference>
<dbReference type="Proteomes" id="UP000189941">
    <property type="component" value="Unassembled WGS sequence"/>
</dbReference>
<reference evidence="7" key="1">
    <citation type="submission" date="2017-02" db="EMBL/GenBank/DDBJ databases">
        <authorList>
            <person name="Varghese N."/>
            <person name="Submissions S."/>
        </authorList>
    </citation>
    <scope>NUCLEOTIDE SEQUENCE [LARGE SCALE GENOMIC DNA]</scope>
    <source>
        <strain evidence="7">DSM 15739</strain>
    </source>
</reference>